<feature type="domain" description="PA" evidence="2">
    <location>
        <begin position="160"/>
        <end position="245"/>
    </location>
</feature>
<dbReference type="InterPro" id="IPR039373">
    <property type="entry name" value="Peptidase_M28B"/>
</dbReference>
<dbReference type="PANTHER" id="PTHR10404:SF46">
    <property type="entry name" value="VACUOLAR PROTEIN SORTING-ASSOCIATED PROTEIN 70"/>
    <property type="match status" value="1"/>
</dbReference>
<keyword evidence="4" id="KW-0645">Protease</keyword>
<dbReference type="EMBL" id="GDJX01004368">
    <property type="protein sequence ID" value="JAT63568.1"/>
    <property type="molecule type" value="Transcribed_RNA"/>
</dbReference>
<name>A0A1D1Z9K7_9ARAE</name>
<dbReference type="Gene3D" id="3.50.30.30">
    <property type="match status" value="1"/>
</dbReference>
<accession>A0A1D1Z9K7</accession>
<reference evidence="4" key="1">
    <citation type="submission" date="2015-07" db="EMBL/GenBank/DDBJ databases">
        <title>Transcriptome Assembly of Anthurium amnicola.</title>
        <authorList>
            <person name="Suzuki J."/>
        </authorList>
    </citation>
    <scope>NUCLEOTIDE SEQUENCE</scope>
</reference>
<dbReference type="PANTHER" id="PTHR10404">
    <property type="entry name" value="N-ACETYLATED-ALPHA-LINKED ACIDIC DIPEPTIDASE"/>
    <property type="match status" value="1"/>
</dbReference>
<keyword evidence="1" id="KW-0325">Glycoprotein</keyword>
<proteinExistence type="predicted"/>
<dbReference type="GO" id="GO:0004180">
    <property type="term" value="F:carboxypeptidase activity"/>
    <property type="evidence" value="ECO:0007669"/>
    <property type="project" value="UniProtKB-KW"/>
</dbReference>
<dbReference type="InterPro" id="IPR046450">
    <property type="entry name" value="PA_dom_sf"/>
</dbReference>
<dbReference type="SUPFAM" id="SSF53187">
    <property type="entry name" value="Zn-dependent exopeptidases"/>
    <property type="match status" value="1"/>
</dbReference>
<sequence length="402" mass="42366">MAGSLMAASRKAPSISSTTIIATVLLAVALVFLGCLTAYRPPKSAYHALFLSLADNATASRHLHALTRRPHVAGTPADSEAAAYVAAAFSSYSLRAHSAPYEVLLTYPVRRSLTLARSPQDPPVAFDLVQEVFPEDPSSRFAGEVMPTFHGFAKSGTAAGRVVYVNYGRVEDYATLRGMGVEVNGAVVLARYGKIFRGDIVSNAQEAGAAAAVLYSDRRDFGGGPGGKAFPEGPWLPASGVQMGTVSHRPGDPTTPGWASVRTCERVSLEEVEAGGGLPGIPSLPVSGRDGEEILRSLGGQVAADDWQGVEGGLVYRVGPGPGFLNLTYEGNQTLVTIQNVFGVIEGEEEPDRYVLLGNHRDAWTFGAVDPNSGTSALLETSKIEAFGVCSSVVLPVFINWL</sequence>
<dbReference type="AlphaFoldDB" id="A0A1D1Z9K7"/>
<organism evidence="4">
    <name type="scientific">Anthurium amnicola</name>
    <dbReference type="NCBI Taxonomy" id="1678845"/>
    <lineage>
        <taxon>Eukaryota</taxon>
        <taxon>Viridiplantae</taxon>
        <taxon>Streptophyta</taxon>
        <taxon>Embryophyta</taxon>
        <taxon>Tracheophyta</taxon>
        <taxon>Spermatophyta</taxon>
        <taxon>Magnoliopsida</taxon>
        <taxon>Liliopsida</taxon>
        <taxon>Araceae</taxon>
        <taxon>Pothoideae</taxon>
        <taxon>Potheae</taxon>
        <taxon>Anthurium</taxon>
    </lineage>
</organism>
<evidence type="ECO:0000313" key="3">
    <source>
        <dbReference type="EMBL" id="JAT56233.1"/>
    </source>
</evidence>
<dbReference type="CDD" id="cd02121">
    <property type="entry name" value="PA_GCPII_like"/>
    <property type="match status" value="1"/>
</dbReference>
<evidence type="ECO:0000259" key="2">
    <source>
        <dbReference type="Pfam" id="PF02225"/>
    </source>
</evidence>
<keyword evidence="4" id="KW-0378">Hydrolase</keyword>
<dbReference type="InterPro" id="IPR003137">
    <property type="entry name" value="PA_domain"/>
</dbReference>
<gene>
    <name evidence="4" type="primary">AMP1_11</name>
    <name evidence="3" type="synonym">AMP1_30</name>
    <name evidence="4" type="ORF">g.127498</name>
    <name evidence="3" type="ORF">g.127514</name>
</gene>
<evidence type="ECO:0000256" key="1">
    <source>
        <dbReference type="ARBA" id="ARBA00023180"/>
    </source>
</evidence>
<evidence type="ECO:0000313" key="4">
    <source>
        <dbReference type="EMBL" id="JAT63568.1"/>
    </source>
</evidence>
<dbReference type="FunFam" id="3.50.30.30:FF:000008">
    <property type="entry name" value="Glutamate carboxypeptidase 2"/>
    <property type="match status" value="1"/>
</dbReference>
<dbReference type="SUPFAM" id="SSF52025">
    <property type="entry name" value="PA domain"/>
    <property type="match status" value="1"/>
</dbReference>
<dbReference type="Pfam" id="PF02225">
    <property type="entry name" value="PA"/>
    <property type="match status" value="1"/>
</dbReference>
<dbReference type="EMBL" id="GDJX01011703">
    <property type="protein sequence ID" value="JAT56233.1"/>
    <property type="molecule type" value="Transcribed_RNA"/>
</dbReference>
<dbReference type="Gene3D" id="3.40.630.10">
    <property type="entry name" value="Zn peptidases"/>
    <property type="match status" value="1"/>
</dbReference>
<keyword evidence="4" id="KW-0121">Carboxypeptidase</keyword>
<protein>
    <submittedName>
        <fullName evidence="4">Putative glutamate carboxypeptidase 2</fullName>
    </submittedName>
</protein>